<feature type="binding site" evidence="5">
    <location>
        <position position="75"/>
    </location>
    <ligand>
        <name>ATP</name>
        <dbReference type="ChEBI" id="CHEBI:30616"/>
    </ligand>
</feature>
<dbReference type="Pfam" id="PF13589">
    <property type="entry name" value="HATPase_c_3"/>
    <property type="match status" value="1"/>
</dbReference>
<dbReference type="Gene3D" id="3.30.230.80">
    <property type="match status" value="1"/>
</dbReference>
<dbReference type="Pfam" id="PF00183">
    <property type="entry name" value="HSP90"/>
    <property type="match status" value="1"/>
</dbReference>
<dbReference type="InterPro" id="IPR001404">
    <property type="entry name" value="Hsp90_fam"/>
</dbReference>
<feature type="binding site" evidence="5">
    <location>
        <position position="41"/>
    </location>
    <ligand>
        <name>ATP</name>
        <dbReference type="ChEBI" id="CHEBI:30616"/>
    </ligand>
</feature>
<proteinExistence type="inferred from homology"/>
<evidence type="ECO:0000313" key="7">
    <source>
        <dbReference type="Proteomes" id="UP000031202"/>
    </source>
</evidence>
<dbReference type="NCBIfam" id="NF010683">
    <property type="entry name" value="PRK14083.1"/>
    <property type="match status" value="1"/>
</dbReference>
<dbReference type="InterPro" id="IPR020575">
    <property type="entry name" value="Hsp90_N"/>
</dbReference>
<dbReference type="GO" id="GO:0016887">
    <property type="term" value="F:ATP hydrolysis activity"/>
    <property type="evidence" value="ECO:0007669"/>
    <property type="project" value="InterPro"/>
</dbReference>
<dbReference type="RefSeq" id="WP_039411431.1">
    <property type="nucleotide sequence ID" value="NZ_JWSZ01000001.1"/>
</dbReference>
<name>A0A0B4CTY1_9MICO</name>
<evidence type="ECO:0000256" key="2">
    <source>
        <dbReference type="ARBA" id="ARBA00022741"/>
    </source>
</evidence>
<reference evidence="6 7" key="1">
    <citation type="submission" date="2014-12" db="EMBL/GenBank/DDBJ databases">
        <title>Genome sequencing of Microbacterium hominis TPW29.</title>
        <authorList>
            <person name="Tan P.W."/>
            <person name="Chan K.-G."/>
        </authorList>
    </citation>
    <scope>NUCLEOTIDE SEQUENCE [LARGE SCALE GENOMIC DNA]</scope>
    <source>
        <strain evidence="6 7">TPW29</strain>
    </source>
</reference>
<keyword evidence="2 5" id="KW-0547">Nucleotide-binding</keyword>
<dbReference type="InterPro" id="IPR036890">
    <property type="entry name" value="HATPase_C_sf"/>
</dbReference>
<keyword evidence="4" id="KW-0143">Chaperone</keyword>
<dbReference type="Gene3D" id="3.30.565.10">
    <property type="entry name" value="Histidine kinase-like ATPase, C-terminal domain"/>
    <property type="match status" value="1"/>
</dbReference>
<dbReference type="PANTHER" id="PTHR11528">
    <property type="entry name" value="HEAT SHOCK PROTEIN 90 FAMILY MEMBER"/>
    <property type="match status" value="1"/>
</dbReference>
<protein>
    <submittedName>
        <fullName evidence="6">Molecular chaperone Hsp90</fullName>
    </submittedName>
</protein>
<comment type="similarity">
    <text evidence="1">Belongs to the heat shock protein 90 family.</text>
</comment>
<dbReference type="GO" id="GO:0051082">
    <property type="term" value="F:unfolded protein binding"/>
    <property type="evidence" value="ECO:0007669"/>
    <property type="project" value="InterPro"/>
</dbReference>
<dbReference type="PIRSF" id="PIRSF002583">
    <property type="entry name" value="Hsp90"/>
    <property type="match status" value="1"/>
</dbReference>
<accession>A0A0B4CTY1</accession>
<gene>
    <name evidence="6" type="ORF">RM52_00240</name>
</gene>
<dbReference type="EMBL" id="JWSZ01000001">
    <property type="protein sequence ID" value="KIC59897.1"/>
    <property type="molecule type" value="Genomic_DNA"/>
</dbReference>
<feature type="binding site" evidence="5">
    <location>
        <position position="162"/>
    </location>
    <ligand>
        <name>ATP</name>
        <dbReference type="ChEBI" id="CHEBI:30616"/>
    </ligand>
</feature>
<evidence type="ECO:0000256" key="4">
    <source>
        <dbReference type="ARBA" id="ARBA00023186"/>
    </source>
</evidence>
<evidence type="ECO:0000256" key="1">
    <source>
        <dbReference type="ARBA" id="ARBA00008239"/>
    </source>
</evidence>
<comment type="caution">
    <text evidence="6">The sequence shown here is derived from an EMBL/GenBank/DDBJ whole genome shotgun (WGS) entry which is preliminary data.</text>
</comment>
<dbReference type="GO" id="GO:0140662">
    <property type="term" value="F:ATP-dependent protein folding chaperone"/>
    <property type="evidence" value="ECO:0007669"/>
    <property type="project" value="InterPro"/>
</dbReference>
<dbReference type="InterPro" id="IPR020568">
    <property type="entry name" value="Ribosomal_Su5_D2-typ_SF"/>
</dbReference>
<evidence type="ECO:0000313" key="6">
    <source>
        <dbReference type="EMBL" id="KIC59897.1"/>
    </source>
</evidence>
<dbReference type="Proteomes" id="UP000031202">
    <property type="component" value="Unassembled WGS sequence"/>
</dbReference>
<evidence type="ECO:0000256" key="3">
    <source>
        <dbReference type="ARBA" id="ARBA00022840"/>
    </source>
</evidence>
<dbReference type="GO" id="GO:0005524">
    <property type="term" value="F:ATP binding"/>
    <property type="evidence" value="ECO:0007669"/>
    <property type="project" value="UniProtKB-KW"/>
</dbReference>
<keyword evidence="3 5" id="KW-0067">ATP-binding</keyword>
<dbReference type="SUPFAM" id="SSF55874">
    <property type="entry name" value="ATPase domain of HSP90 chaperone/DNA topoisomerase II/histidine kinase"/>
    <property type="match status" value="1"/>
</dbReference>
<organism evidence="6 7">
    <name type="scientific">Microbacterium hominis</name>
    <dbReference type="NCBI Taxonomy" id="162426"/>
    <lineage>
        <taxon>Bacteria</taxon>
        <taxon>Bacillati</taxon>
        <taxon>Actinomycetota</taxon>
        <taxon>Actinomycetes</taxon>
        <taxon>Micrococcales</taxon>
        <taxon>Microbacteriaceae</taxon>
        <taxon>Microbacterium</taxon>
    </lineage>
</organism>
<evidence type="ECO:0000256" key="5">
    <source>
        <dbReference type="PIRSR" id="PIRSR002583-1"/>
    </source>
</evidence>
<dbReference type="PRINTS" id="PR00775">
    <property type="entry name" value="HEATSHOCK90"/>
</dbReference>
<dbReference type="AlphaFoldDB" id="A0A0B4CTY1"/>
<feature type="binding site" evidence="5">
    <location>
        <position position="37"/>
    </location>
    <ligand>
        <name>ATP</name>
        <dbReference type="ChEBI" id="CHEBI:30616"/>
    </ligand>
</feature>
<dbReference type="SUPFAM" id="SSF54211">
    <property type="entry name" value="Ribosomal protein S5 domain 2-like"/>
    <property type="match status" value="1"/>
</dbReference>
<sequence length="610" mass="66936">MTLNENAAAHQFQVDLRGVIDLLSRHIYSGPRVYLRELLQNAVDAISARRGIDGGGGRVRITPVSAASDEFVLRDDGVGLTSAEVADLLATVGRSSKRDIFDLPRGDYLGQFGIGMLSCFMVCDTIVIRSRSAVTGEAVEWVGHSDGTFRVGPCTQDIPVGTSVHLSPRAETRTLVETATVRELAETFAAYLPVTIVVDLPAGGEMTITTEPPFLADDRDARLAYGRDLIGAEPLDAIALSVPATLTRGVAYVLPYAPPPSGRQSTRVYLHRMLLTERADDILPDWAFFARAVIDSEGLHPTASRESLVDDDALEQTRRELGDGIRRWILELALHDPARLAQFVAIHEVALKSLVRHDDELARFIVRWLSVETTQGRLRIEELVRRYPHVRYTETVDEFRQVASVADTSGVLVDGGYVYDADLVRLLPRLFPEITVERVDVVDEIDRLDLPPLDDRDAAVALERRAAATLTDVEVIVRVFERTELPGLFVSDPAVLRALDRGRARSAGGTLWGGVLDRAAAVARDGERSAASASRLCLNWNNDLVRRLATTPRDTGERVFALSVRLLYVQSLLAGHHPLGAADRALMTTSLSELLEHALRAPTDEEQGES</sequence>